<name>A0A9N9JZH8_9GLOM</name>
<proteinExistence type="predicted"/>
<keyword evidence="2" id="KW-1185">Reference proteome</keyword>
<evidence type="ECO:0000313" key="1">
    <source>
        <dbReference type="EMBL" id="CAG8801653.1"/>
    </source>
</evidence>
<sequence>MQNLPYEGVEGKCGFTKIWKIDNDFKVTKCNKEIEHGGIVQFLPKHRLSYSSGSDELLDDVKMFDFPERIEDAL</sequence>
<reference evidence="1" key="1">
    <citation type="submission" date="2021-06" db="EMBL/GenBank/DDBJ databases">
        <authorList>
            <person name="Kallberg Y."/>
            <person name="Tangrot J."/>
            <person name="Rosling A."/>
        </authorList>
    </citation>
    <scope>NUCLEOTIDE SEQUENCE</scope>
    <source>
        <strain evidence="1">MA453B</strain>
    </source>
</reference>
<dbReference type="AlphaFoldDB" id="A0A9N9JZH8"/>
<gene>
    <name evidence="1" type="ORF">DERYTH_LOCUS23500</name>
</gene>
<evidence type="ECO:0000313" key="2">
    <source>
        <dbReference type="Proteomes" id="UP000789405"/>
    </source>
</evidence>
<dbReference type="EMBL" id="CAJVPY010036117">
    <property type="protein sequence ID" value="CAG8801653.1"/>
    <property type="molecule type" value="Genomic_DNA"/>
</dbReference>
<organism evidence="1 2">
    <name type="scientific">Dentiscutata erythropus</name>
    <dbReference type="NCBI Taxonomy" id="1348616"/>
    <lineage>
        <taxon>Eukaryota</taxon>
        <taxon>Fungi</taxon>
        <taxon>Fungi incertae sedis</taxon>
        <taxon>Mucoromycota</taxon>
        <taxon>Glomeromycotina</taxon>
        <taxon>Glomeromycetes</taxon>
        <taxon>Diversisporales</taxon>
        <taxon>Gigasporaceae</taxon>
        <taxon>Dentiscutata</taxon>
    </lineage>
</organism>
<accession>A0A9N9JZH8</accession>
<dbReference type="Proteomes" id="UP000789405">
    <property type="component" value="Unassembled WGS sequence"/>
</dbReference>
<comment type="caution">
    <text evidence="1">The sequence shown here is derived from an EMBL/GenBank/DDBJ whole genome shotgun (WGS) entry which is preliminary data.</text>
</comment>
<feature type="non-terminal residue" evidence="1">
    <location>
        <position position="74"/>
    </location>
</feature>
<dbReference type="OrthoDB" id="10514045at2759"/>
<protein>
    <submittedName>
        <fullName evidence="1">23407_t:CDS:1</fullName>
    </submittedName>
</protein>